<accession>A0AAD4R636</accession>
<name>A0AAD4R636_9BILA</name>
<proteinExistence type="predicted"/>
<protein>
    <submittedName>
        <fullName evidence="1">Uncharacterized protein</fullName>
    </submittedName>
</protein>
<comment type="caution">
    <text evidence="1">The sequence shown here is derived from an EMBL/GenBank/DDBJ whole genome shotgun (WGS) entry which is preliminary data.</text>
</comment>
<evidence type="ECO:0000313" key="1">
    <source>
        <dbReference type="EMBL" id="KAI1712708.1"/>
    </source>
</evidence>
<sequence length="176" mass="20199">MFSHIQLFFSTTEQEDRARGGNKWWEDGPKASAAYYTQRPGYSFICRYLLAPFPFSPTYHANLDRRCLKTTLQQQQPKLFHDPLTINAIPGIYYRQAVPFPCFTCVALAPEEICNKSLIRVVKKSRAVAFRHHSIFDTMPSGKKCLVGHDQRQQPLLRLNPLPLQTNSSFNPLLAL</sequence>
<evidence type="ECO:0000313" key="2">
    <source>
        <dbReference type="Proteomes" id="UP001201812"/>
    </source>
</evidence>
<dbReference type="EMBL" id="JAKKPZ010000017">
    <property type="protein sequence ID" value="KAI1712708.1"/>
    <property type="molecule type" value="Genomic_DNA"/>
</dbReference>
<reference evidence="1" key="1">
    <citation type="submission" date="2022-01" db="EMBL/GenBank/DDBJ databases">
        <title>Genome Sequence Resource for Two Populations of Ditylenchus destructor, the Migratory Endoparasitic Phytonematode.</title>
        <authorList>
            <person name="Zhang H."/>
            <person name="Lin R."/>
            <person name="Xie B."/>
        </authorList>
    </citation>
    <scope>NUCLEOTIDE SEQUENCE</scope>
    <source>
        <strain evidence="1">BazhouSP</strain>
    </source>
</reference>
<dbReference type="AlphaFoldDB" id="A0AAD4R636"/>
<organism evidence="1 2">
    <name type="scientific">Ditylenchus destructor</name>
    <dbReference type="NCBI Taxonomy" id="166010"/>
    <lineage>
        <taxon>Eukaryota</taxon>
        <taxon>Metazoa</taxon>
        <taxon>Ecdysozoa</taxon>
        <taxon>Nematoda</taxon>
        <taxon>Chromadorea</taxon>
        <taxon>Rhabditida</taxon>
        <taxon>Tylenchina</taxon>
        <taxon>Tylenchomorpha</taxon>
        <taxon>Sphaerularioidea</taxon>
        <taxon>Anguinidae</taxon>
        <taxon>Anguininae</taxon>
        <taxon>Ditylenchus</taxon>
    </lineage>
</organism>
<gene>
    <name evidence="1" type="ORF">DdX_09330</name>
</gene>
<dbReference type="Proteomes" id="UP001201812">
    <property type="component" value="Unassembled WGS sequence"/>
</dbReference>
<keyword evidence="2" id="KW-1185">Reference proteome</keyword>